<protein>
    <submittedName>
        <fullName evidence="1">Uncharacterized protein</fullName>
    </submittedName>
</protein>
<dbReference type="EMBL" id="CM055098">
    <property type="protein sequence ID" value="KAJ7549134.1"/>
    <property type="molecule type" value="Genomic_DNA"/>
</dbReference>
<evidence type="ECO:0000313" key="1">
    <source>
        <dbReference type="EMBL" id="KAJ7549134.1"/>
    </source>
</evidence>
<evidence type="ECO:0000313" key="2">
    <source>
        <dbReference type="Proteomes" id="UP001162992"/>
    </source>
</evidence>
<gene>
    <name evidence="1" type="ORF">O6H91_07G041700</name>
</gene>
<sequence length="995" mass="111243">MSMPSKGAYSSSSSIGDDDSPQSGSFADLLLHLCTWNCTNSGKYSGFGKKKKRNAGRFSMAKLIAHQKRGELSSYEESSRKINSSSSVASLSSACTHLTGRRSPGVVARLMGIEFFPDMESHSKDDIDDLHLQYQTRPRPLKEFLNSNGKLPSLNELFEEESTDMEEPFVNESRQASDQEIMAAASSKSVFKKPFHPERFFPSVTLSPAPVCCQFQMRNDSKLGALSRLLAVPWCLSLPRDLSQLARHGRSQSSFSRQQNAEQLDQPSDRKFQQRHALPIGMLPSGLCPKICREEYEKTTGVKAEQGKPKPNSKYHDPAEGNRAKKRMGTFYGDNAATSEERGPRHHFGLKGCKSNATGTVTVNMNIFSAESSGHENLEVNRSSPVTTGLLLRSKSVREGGSHMKSLFAGDILIPIALKTTNSTELGMNKKSHLASKEISLPEKRESNQERVPTLHAVSNKIRNLLLIKSILQQESCIIRRNCSFFKCAGIASKGSATSLLFLENLRNASHEIPARVTRKSQVFGVSNEVRAWIEEEDRKIAEHMQKKPDLIFNSFLNNPKLKPGKTAHNNRACPESVRKEEMLQTCLDGSSGSNVTSELKIGEALTQFQLQTSTQTDRMERQQTGLGFDNWPRIISMPKASSENREYRNYGPSSKSIMHFGSKEDQEDSAFYGLKGIGTHNKGRQIISGKHTATSFRAEPFLPTNNRKEAILLVDSSILTSNKTLLVLDPHIHDTNLTSKKTTQSPQGEYQLQPLVTYVKRWQTSYGVSSSLLSEHCIKYHSGASEKLQFEQRMEIFFASFRGISSENITDTASLEQYVEKVLTVAGLLSENYQQSVPSSSEDLVIHPKVFDRLEIQRCMQGAMKALECPPEDAMYALELHYERCQSSRAHYRLLFDCINESLNLSMHRYVIHDTKLILPKSISRLSGKNLVDEVIMSILGWKEAGAERVDGFIGTDMGNVAEDWSDLRQDIADIVKDTECMLLEDVLYEILAI</sequence>
<organism evidence="1 2">
    <name type="scientific">Diphasiastrum complanatum</name>
    <name type="common">Issler's clubmoss</name>
    <name type="synonym">Lycopodium complanatum</name>
    <dbReference type="NCBI Taxonomy" id="34168"/>
    <lineage>
        <taxon>Eukaryota</taxon>
        <taxon>Viridiplantae</taxon>
        <taxon>Streptophyta</taxon>
        <taxon>Embryophyta</taxon>
        <taxon>Tracheophyta</taxon>
        <taxon>Lycopodiopsida</taxon>
        <taxon>Lycopodiales</taxon>
        <taxon>Lycopodiaceae</taxon>
        <taxon>Lycopodioideae</taxon>
        <taxon>Diphasiastrum</taxon>
    </lineage>
</organism>
<name>A0ACC2D4C7_DIPCM</name>
<dbReference type="Proteomes" id="UP001162992">
    <property type="component" value="Chromosome 7"/>
</dbReference>
<proteinExistence type="predicted"/>
<reference evidence="2" key="1">
    <citation type="journal article" date="2024" name="Proc. Natl. Acad. Sci. U.S.A.">
        <title>Extraordinary preservation of gene collinearity over three hundred million years revealed in homosporous lycophytes.</title>
        <authorList>
            <person name="Li C."/>
            <person name="Wickell D."/>
            <person name="Kuo L.Y."/>
            <person name="Chen X."/>
            <person name="Nie B."/>
            <person name="Liao X."/>
            <person name="Peng D."/>
            <person name="Ji J."/>
            <person name="Jenkins J."/>
            <person name="Williams M."/>
            <person name="Shu S."/>
            <person name="Plott C."/>
            <person name="Barry K."/>
            <person name="Rajasekar S."/>
            <person name="Grimwood J."/>
            <person name="Han X."/>
            <person name="Sun S."/>
            <person name="Hou Z."/>
            <person name="He W."/>
            <person name="Dai G."/>
            <person name="Sun C."/>
            <person name="Schmutz J."/>
            <person name="Leebens-Mack J.H."/>
            <person name="Li F.W."/>
            <person name="Wang L."/>
        </authorList>
    </citation>
    <scope>NUCLEOTIDE SEQUENCE [LARGE SCALE GENOMIC DNA]</scope>
    <source>
        <strain evidence="2">cv. PW_Plant_1</strain>
    </source>
</reference>
<keyword evidence="2" id="KW-1185">Reference proteome</keyword>
<comment type="caution">
    <text evidence="1">The sequence shown here is derived from an EMBL/GenBank/DDBJ whole genome shotgun (WGS) entry which is preliminary data.</text>
</comment>
<accession>A0ACC2D4C7</accession>